<gene>
    <name evidence="2" type="ORF">GCM10009767_25300</name>
</gene>
<proteinExistence type="predicted"/>
<sequence length="53" mass="5734">MTVDLLPSRSAQASSRPDEISDRAPAPRTLGAGRRSWSDIEQDCPYCAGPETD</sequence>
<keyword evidence="3" id="KW-1185">Reference proteome</keyword>
<evidence type="ECO:0000256" key="1">
    <source>
        <dbReference type="SAM" id="MobiDB-lite"/>
    </source>
</evidence>
<name>A0ABN2KUF0_9MICC</name>
<reference evidence="2 3" key="1">
    <citation type="journal article" date="2019" name="Int. J. Syst. Evol. Microbiol.">
        <title>The Global Catalogue of Microorganisms (GCM) 10K type strain sequencing project: providing services to taxonomists for standard genome sequencing and annotation.</title>
        <authorList>
            <consortium name="The Broad Institute Genomics Platform"/>
            <consortium name="The Broad Institute Genome Sequencing Center for Infectious Disease"/>
            <person name="Wu L."/>
            <person name="Ma J."/>
        </authorList>
    </citation>
    <scope>NUCLEOTIDE SEQUENCE [LARGE SCALE GENOMIC DNA]</scope>
    <source>
        <strain evidence="2 3">JCM 14735</strain>
    </source>
</reference>
<comment type="caution">
    <text evidence="2">The sequence shown here is derived from an EMBL/GenBank/DDBJ whole genome shotgun (WGS) entry which is preliminary data.</text>
</comment>
<evidence type="ECO:0000313" key="3">
    <source>
        <dbReference type="Proteomes" id="UP001501204"/>
    </source>
</evidence>
<dbReference type="RefSeq" id="WP_344123043.1">
    <property type="nucleotide sequence ID" value="NZ_BAAAOA010000029.1"/>
</dbReference>
<dbReference type="EMBL" id="BAAAOA010000029">
    <property type="protein sequence ID" value="GAA1765602.1"/>
    <property type="molecule type" value="Genomic_DNA"/>
</dbReference>
<accession>A0ABN2KUF0</accession>
<evidence type="ECO:0000313" key="2">
    <source>
        <dbReference type="EMBL" id="GAA1765602.1"/>
    </source>
</evidence>
<dbReference type="Proteomes" id="UP001501204">
    <property type="component" value="Unassembled WGS sequence"/>
</dbReference>
<protein>
    <submittedName>
        <fullName evidence="2">Uncharacterized protein</fullName>
    </submittedName>
</protein>
<organism evidence="2 3">
    <name type="scientific">Kocuria aegyptia</name>
    <dbReference type="NCBI Taxonomy" id="330943"/>
    <lineage>
        <taxon>Bacteria</taxon>
        <taxon>Bacillati</taxon>
        <taxon>Actinomycetota</taxon>
        <taxon>Actinomycetes</taxon>
        <taxon>Micrococcales</taxon>
        <taxon>Micrococcaceae</taxon>
        <taxon>Kocuria</taxon>
    </lineage>
</organism>
<feature type="region of interest" description="Disordered" evidence="1">
    <location>
        <begin position="1"/>
        <end position="53"/>
    </location>
</feature>